<dbReference type="EMBL" id="RZNJ01000001">
    <property type="protein sequence ID" value="RUT34787.1"/>
    <property type="molecule type" value="Genomic_DNA"/>
</dbReference>
<protein>
    <recommendedName>
        <fullName evidence="1">Integrase catalytic domain-containing protein</fullName>
    </recommendedName>
</protein>
<accession>A0A433XL33</accession>
<proteinExistence type="predicted"/>
<organism evidence="2 3">
    <name type="scientific">Arsenicitalea aurantiaca</name>
    <dbReference type="NCBI Taxonomy" id="1783274"/>
    <lineage>
        <taxon>Bacteria</taxon>
        <taxon>Pseudomonadati</taxon>
        <taxon>Pseudomonadota</taxon>
        <taxon>Alphaproteobacteria</taxon>
        <taxon>Hyphomicrobiales</taxon>
        <taxon>Devosiaceae</taxon>
        <taxon>Arsenicitalea</taxon>
    </lineage>
</organism>
<feature type="domain" description="Integrase catalytic" evidence="1">
    <location>
        <begin position="19"/>
        <end position="51"/>
    </location>
</feature>
<evidence type="ECO:0000313" key="2">
    <source>
        <dbReference type="EMBL" id="RUT34787.1"/>
    </source>
</evidence>
<keyword evidence="3" id="KW-1185">Reference proteome</keyword>
<evidence type="ECO:0000313" key="3">
    <source>
        <dbReference type="Proteomes" id="UP000281547"/>
    </source>
</evidence>
<dbReference type="GO" id="GO:0015074">
    <property type="term" value="P:DNA integration"/>
    <property type="evidence" value="ECO:0007669"/>
    <property type="project" value="InterPro"/>
</dbReference>
<reference evidence="2 3" key="1">
    <citation type="journal article" date="2016" name="Int. J. Syst. Evol. Microbiol.">
        <title>Arsenicitalea aurantiaca gen. nov., sp. nov., a new member of the family Hyphomicrobiaceae, isolated from high-arsenic sediment.</title>
        <authorList>
            <person name="Mu Y."/>
            <person name="Zhou L."/>
            <person name="Zeng X.C."/>
            <person name="Liu L."/>
            <person name="Pan Y."/>
            <person name="Chen X."/>
            <person name="Wang J."/>
            <person name="Li S."/>
            <person name="Li W.J."/>
            <person name="Wang Y."/>
        </authorList>
    </citation>
    <scope>NUCLEOTIDE SEQUENCE [LARGE SCALE GENOMIC DNA]</scope>
    <source>
        <strain evidence="2 3">42-50</strain>
    </source>
</reference>
<sequence length="52" mass="5734">MARSSPVGDPALIQGLANRLAYIAPRKPMQNGFIETFNSSFGDECRNEMLFA</sequence>
<dbReference type="Pfam" id="PF13683">
    <property type="entry name" value="rve_3"/>
    <property type="match status" value="1"/>
</dbReference>
<dbReference type="AlphaFoldDB" id="A0A433XL33"/>
<dbReference type="Proteomes" id="UP000281547">
    <property type="component" value="Unassembled WGS sequence"/>
</dbReference>
<name>A0A433XL33_9HYPH</name>
<dbReference type="InterPro" id="IPR001584">
    <property type="entry name" value="Integrase_cat-core"/>
</dbReference>
<evidence type="ECO:0000259" key="1">
    <source>
        <dbReference type="Pfam" id="PF13683"/>
    </source>
</evidence>
<gene>
    <name evidence="2" type="ORF">EMQ25_02160</name>
</gene>
<dbReference type="RefSeq" id="WP_127186906.1">
    <property type="nucleotide sequence ID" value="NZ_RZNJ01000001.1"/>
</dbReference>
<comment type="caution">
    <text evidence="2">The sequence shown here is derived from an EMBL/GenBank/DDBJ whole genome shotgun (WGS) entry which is preliminary data.</text>
</comment>